<evidence type="ECO:0000256" key="2">
    <source>
        <dbReference type="ARBA" id="ARBA00022771"/>
    </source>
</evidence>
<name>A0A4D6LJQ8_VIGUN</name>
<organism evidence="6 7">
    <name type="scientific">Vigna unguiculata</name>
    <name type="common">Cowpea</name>
    <dbReference type="NCBI Taxonomy" id="3917"/>
    <lineage>
        <taxon>Eukaryota</taxon>
        <taxon>Viridiplantae</taxon>
        <taxon>Streptophyta</taxon>
        <taxon>Embryophyta</taxon>
        <taxon>Tracheophyta</taxon>
        <taxon>Spermatophyta</taxon>
        <taxon>Magnoliopsida</taxon>
        <taxon>eudicotyledons</taxon>
        <taxon>Gunneridae</taxon>
        <taxon>Pentapetalae</taxon>
        <taxon>rosids</taxon>
        <taxon>fabids</taxon>
        <taxon>Fabales</taxon>
        <taxon>Fabaceae</taxon>
        <taxon>Papilionoideae</taxon>
        <taxon>50 kb inversion clade</taxon>
        <taxon>NPAAA clade</taxon>
        <taxon>indigoferoid/millettioid clade</taxon>
        <taxon>Phaseoleae</taxon>
        <taxon>Vigna</taxon>
    </lineage>
</organism>
<dbReference type="Proteomes" id="UP000501690">
    <property type="component" value="Linkage Group LG3"/>
</dbReference>
<dbReference type="EMBL" id="CP039347">
    <property type="protein sequence ID" value="QCD88942.1"/>
    <property type="molecule type" value="Genomic_DNA"/>
</dbReference>
<dbReference type="GO" id="GO:0008270">
    <property type="term" value="F:zinc ion binding"/>
    <property type="evidence" value="ECO:0007669"/>
    <property type="project" value="UniProtKB-KW"/>
</dbReference>
<dbReference type="AlphaFoldDB" id="A0A4D6LJQ8"/>
<keyword evidence="1" id="KW-0479">Metal-binding</keyword>
<gene>
    <name evidence="6" type="ORF">DEO72_LG3g3494</name>
</gene>
<feature type="domain" description="B box-type" evidence="5">
    <location>
        <begin position="1"/>
        <end position="46"/>
    </location>
</feature>
<evidence type="ECO:0000256" key="1">
    <source>
        <dbReference type="ARBA" id="ARBA00022723"/>
    </source>
</evidence>
<dbReference type="InterPro" id="IPR049808">
    <property type="entry name" value="CONSTANS-like_Bbox1"/>
</dbReference>
<protein>
    <submittedName>
        <fullName evidence="6">B-box-type zinc finger</fullName>
    </submittedName>
</protein>
<reference evidence="6 7" key="1">
    <citation type="submission" date="2019-04" db="EMBL/GenBank/DDBJ databases">
        <title>An improved genome assembly and genetic linkage map for asparagus bean, Vigna unguiculata ssp. sesquipedialis.</title>
        <authorList>
            <person name="Xia Q."/>
            <person name="Zhang R."/>
            <person name="Dong Y."/>
        </authorList>
    </citation>
    <scope>NUCLEOTIDE SEQUENCE [LARGE SCALE GENOMIC DNA]</scope>
    <source>
        <tissue evidence="6">Leaf</tissue>
    </source>
</reference>
<keyword evidence="2" id="KW-0863">Zinc-finger</keyword>
<dbReference type="Pfam" id="PF00643">
    <property type="entry name" value="zf-B_box"/>
    <property type="match status" value="1"/>
</dbReference>
<dbReference type="Gramene" id="Vigun11g212800.1.v1.2">
    <property type="protein sequence ID" value="Vigun11g212800.1.v1.2"/>
    <property type="gene ID" value="Vigun11g212800.v1.2"/>
</dbReference>
<feature type="compositionally biased region" description="Low complexity" evidence="4">
    <location>
        <begin position="99"/>
        <end position="111"/>
    </location>
</feature>
<dbReference type="InterPro" id="IPR000315">
    <property type="entry name" value="Znf_B-box"/>
</dbReference>
<feature type="region of interest" description="Disordered" evidence="4">
    <location>
        <begin position="90"/>
        <end position="111"/>
    </location>
</feature>
<dbReference type="OrthoDB" id="1428419at2759"/>
<evidence type="ECO:0000256" key="4">
    <source>
        <dbReference type="SAM" id="MobiDB-lite"/>
    </source>
</evidence>
<accession>A0A4D6LJQ8</accession>
<keyword evidence="7" id="KW-1185">Reference proteome</keyword>
<dbReference type="CDD" id="cd19821">
    <property type="entry name" value="Bbox1_BBX-like"/>
    <property type="match status" value="1"/>
</dbReference>
<evidence type="ECO:0000313" key="7">
    <source>
        <dbReference type="Proteomes" id="UP000501690"/>
    </source>
</evidence>
<sequence>MEESCALCKKRAAMVCDSDEAKLCWECDDKVHSANFLVAKHSRVLLCRSCHSPTPWKASGTKLTPTVSFCQPCVADRHTRLHRLVNDVRQQQKEEENEALPPSSASATSPPRAAALPFKLLRNNSFSIDSIDSHDGTACSSSEMLPRAVGKDEKMVKGCVSEYK</sequence>
<evidence type="ECO:0000256" key="3">
    <source>
        <dbReference type="ARBA" id="ARBA00022833"/>
    </source>
</evidence>
<dbReference type="SMART" id="SM00336">
    <property type="entry name" value="BBOX"/>
    <property type="match status" value="1"/>
</dbReference>
<dbReference type="PANTHER" id="PTHR31717">
    <property type="entry name" value="ZINC FINGER PROTEIN CONSTANS-LIKE 10"/>
    <property type="match status" value="1"/>
</dbReference>
<keyword evidence="3" id="KW-0862">Zinc</keyword>
<dbReference type="PANTHER" id="PTHR31717:SF116">
    <property type="entry name" value="B-BOX TYPE ZINC FINGER PROTEIN"/>
    <property type="match status" value="1"/>
</dbReference>
<proteinExistence type="predicted"/>
<evidence type="ECO:0000259" key="5">
    <source>
        <dbReference type="SMART" id="SM00336"/>
    </source>
</evidence>
<evidence type="ECO:0000313" key="6">
    <source>
        <dbReference type="EMBL" id="QCD88942.1"/>
    </source>
</evidence>